<evidence type="ECO:0000256" key="2">
    <source>
        <dbReference type="ARBA" id="ARBA00009295"/>
    </source>
</evidence>
<keyword evidence="13 14" id="KW-0275">Fatty acid biosynthesis</keyword>
<dbReference type="Gene3D" id="3.10.120.10">
    <property type="entry name" value="Cytochrome b5-like heme/steroid binding domain"/>
    <property type="match status" value="1"/>
</dbReference>
<comment type="subcellular location">
    <subcellularLocation>
        <location evidence="1">Membrane</location>
        <topology evidence="1">Multi-pass membrane protein</topology>
    </subcellularLocation>
</comment>
<keyword evidence="10 14" id="KW-0408">Iron</keyword>
<organism evidence="17 18">
    <name type="scientific">Catenaria anguillulae PL171</name>
    <dbReference type="NCBI Taxonomy" id="765915"/>
    <lineage>
        <taxon>Eukaryota</taxon>
        <taxon>Fungi</taxon>
        <taxon>Fungi incertae sedis</taxon>
        <taxon>Blastocladiomycota</taxon>
        <taxon>Blastocladiomycetes</taxon>
        <taxon>Blastocladiales</taxon>
        <taxon>Catenariaceae</taxon>
        <taxon>Catenaria</taxon>
    </lineage>
</organism>
<dbReference type="EC" id="1.14.19.1" evidence="14"/>
<comment type="function">
    <text evidence="14">Stearoyl-CoA desaturase that utilizes O(2) and electrons from reduced cytochrome b5 to introduce the first double bond into saturated fatty acyl-CoA substrates.</text>
</comment>
<evidence type="ECO:0000256" key="14">
    <source>
        <dbReference type="PIRNR" id="PIRNR000345"/>
    </source>
</evidence>
<dbReference type="InterPro" id="IPR018506">
    <property type="entry name" value="Cyt_B5_heme-BS"/>
</dbReference>
<reference evidence="17 18" key="1">
    <citation type="submission" date="2016-07" db="EMBL/GenBank/DDBJ databases">
        <title>Pervasive Adenine N6-methylation of Active Genes in Fungi.</title>
        <authorList>
            <consortium name="DOE Joint Genome Institute"/>
            <person name="Mondo S.J."/>
            <person name="Dannebaum R.O."/>
            <person name="Kuo R.C."/>
            <person name="Labutti K."/>
            <person name="Haridas S."/>
            <person name="Kuo A."/>
            <person name="Salamov A."/>
            <person name="Ahrendt S.R."/>
            <person name="Lipzen A."/>
            <person name="Sullivan W."/>
            <person name="Andreopoulos W.B."/>
            <person name="Clum A."/>
            <person name="Lindquist E."/>
            <person name="Daum C."/>
            <person name="Ramamoorthy G.K."/>
            <person name="Gryganskyi A."/>
            <person name="Culley D."/>
            <person name="Magnuson J.K."/>
            <person name="James T.Y."/>
            <person name="O'Malley M.A."/>
            <person name="Stajich J.E."/>
            <person name="Spatafora J.W."/>
            <person name="Visel A."/>
            <person name="Grigoriev I.V."/>
        </authorList>
    </citation>
    <scope>NUCLEOTIDE SEQUENCE [LARGE SCALE GENOMIC DNA]</scope>
    <source>
        <strain evidence="17 18">PL171</strain>
    </source>
</reference>
<keyword evidence="3 14" id="KW-0444">Lipid biosynthesis</keyword>
<dbReference type="InterPro" id="IPR015876">
    <property type="entry name" value="Acyl-CoA_DS"/>
</dbReference>
<dbReference type="GO" id="GO:0004768">
    <property type="term" value="F:stearoyl-CoA 9-desaturase activity"/>
    <property type="evidence" value="ECO:0007669"/>
    <property type="project" value="UniProtKB-UniRule"/>
</dbReference>
<evidence type="ECO:0000256" key="10">
    <source>
        <dbReference type="ARBA" id="ARBA00023004"/>
    </source>
</evidence>
<dbReference type="STRING" id="765915.A0A1Y2HMH5"/>
<dbReference type="PANTHER" id="PTHR11351">
    <property type="entry name" value="ACYL-COA DESATURASE"/>
    <property type="match status" value="1"/>
</dbReference>
<evidence type="ECO:0000256" key="6">
    <source>
        <dbReference type="ARBA" id="ARBA00022723"/>
    </source>
</evidence>
<dbReference type="InterPro" id="IPR001199">
    <property type="entry name" value="Cyt_B5-like_heme/steroid-bd"/>
</dbReference>
<dbReference type="InterPro" id="IPR009160">
    <property type="entry name" value="Acyl-CoA_deSatase_haem/ster-bd"/>
</dbReference>
<evidence type="ECO:0000256" key="13">
    <source>
        <dbReference type="ARBA" id="ARBA00023160"/>
    </source>
</evidence>
<dbReference type="InterPro" id="IPR005804">
    <property type="entry name" value="FA_desaturase_dom"/>
</dbReference>
<dbReference type="PROSITE" id="PS50255">
    <property type="entry name" value="CYTOCHROME_B5_2"/>
    <property type="match status" value="1"/>
</dbReference>
<comment type="cofactor">
    <cofactor evidence="14">
        <name>Fe(2+)</name>
        <dbReference type="ChEBI" id="CHEBI:29033"/>
    </cofactor>
    <text evidence="14">Expected to bind 2 Fe(2+) ions per subunit.</text>
</comment>
<dbReference type="PANTHER" id="PTHR11351:SF31">
    <property type="entry name" value="DESATURASE 1, ISOFORM A-RELATED"/>
    <property type="match status" value="1"/>
</dbReference>
<keyword evidence="14" id="KW-0249">Electron transport</keyword>
<dbReference type="CDD" id="cd03505">
    <property type="entry name" value="Delta9-FADS-like"/>
    <property type="match status" value="1"/>
</dbReference>
<keyword evidence="11 14" id="KW-0443">Lipid metabolism</keyword>
<dbReference type="Pfam" id="PF00487">
    <property type="entry name" value="FA_desaturase"/>
    <property type="match status" value="1"/>
</dbReference>
<dbReference type="PRINTS" id="PR00075">
    <property type="entry name" value="FACDDSATRASE"/>
</dbReference>
<dbReference type="GO" id="GO:0006636">
    <property type="term" value="P:unsaturated fatty acid biosynthetic process"/>
    <property type="evidence" value="ECO:0007669"/>
    <property type="project" value="UniProtKB-UniRule"/>
</dbReference>
<dbReference type="OrthoDB" id="10260134at2759"/>
<proteinExistence type="inferred from homology"/>
<keyword evidence="7 14" id="KW-0276">Fatty acid metabolism</keyword>
<feature type="transmembrane region" description="Helical" evidence="15">
    <location>
        <begin position="168"/>
        <end position="189"/>
    </location>
</feature>
<keyword evidence="5 15" id="KW-0812">Transmembrane</keyword>
<comment type="similarity">
    <text evidence="2 14">Belongs to the fatty acid desaturase type 1 family.</text>
</comment>
<evidence type="ECO:0000259" key="16">
    <source>
        <dbReference type="PROSITE" id="PS50255"/>
    </source>
</evidence>
<sequence length="414" mass="47025">MKPHHASPAPDLEGPQWHRLDRIQWDQLIPLTTEPFLAAYAASKVPLTTPTLVFAIIYYVITATGVTAGYHRLWSHKSFDAAWPLKLWFALAGAGSVQGSIKWWSRRHRAHHRYTDTDADPYSAHRGLLWSHILWLFFKPGPATRRAQAKVDMRDLNADWIVTFQHRFFIPIALTMSFAVPAAVAHFGWNDALGGLVWAGLVRMVLLHHATFCVNSLAHYLGEATYDDRRSPKDHLVTALITMGEGQHSFHHSFPNDYRNAYQWCEWDPTKWLIWACSLVGLTWNLKRFPDNEIRKGKLMMQEKKLQALRHELDWGVATDSLPSWSTARFVEELRLNPSMIVIEGVAHDVSLFIHDHPGGVGIVKPFLGKDATEAFNGRVYDHSTAARNLMAHLRVAKVVGSVETPAKVDELEE</sequence>
<evidence type="ECO:0000256" key="12">
    <source>
        <dbReference type="ARBA" id="ARBA00023136"/>
    </source>
</evidence>
<dbReference type="SUPFAM" id="SSF55856">
    <property type="entry name" value="Cytochrome b5-like heme/steroid binding domain"/>
    <property type="match status" value="1"/>
</dbReference>
<evidence type="ECO:0000256" key="11">
    <source>
        <dbReference type="ARBA" id="ARBA00023098"/>
    </source>
</evidence>
<keyword evidence="9 14" id="KW-0560">Oxidoreductase</keyword>
<dbReference type="GO" id="GO:0005506">
    <property type="term" value="F:iron ion binding"/>
    <property type="evidence" value="ECO:0007669"/>
    <property type="project" value="TreeGrafter"/>
</dbReference>
<protein>
    <recommendedName>
        <fullName evidence="14">Acyl-CoA desaturase</fullName>
        <ecNumber evidence="14">1.14.19.1</ecNumber>
    </recommendedName>
</protein>
<feature type="domain" description="Cytochrome b5 heme-binding" evidence="16">
    <location>
        <begin position="341"/>
        <end position="404"/>
    </location>
</feature>
<evidence type="ECO:0000313" key="18">
    <source>
        <dbReference type="Proteomes" id="UP000193411"/>
    </source>
</evidence>
<keyword evidence="8 15" id="KW-1133">Transmembrane helix</keyword>
<feature type="transmembrane region" description="Helical" evidence="15">
    <location>
        <begin position="195"/>
        <end position="221"/>
    </location>
</feature>
<dbReference type="AlphaFoldDB" id="A0A1Y2HMH5"/>
<name>A0A1Y2HMH5_9FUNG</name>
<dbReference type="Proteomes" id="UP000193411">
    <property type="component" value="Unassembled WGS sequence"/>
</dbReference>
<evidence type="ECO:0000256" key="1">
    <source>
        <dbReference type="ARBA" id="ARBA00004141"/>
    </source>
</evidence>
<accession>A0A1Y2HMH5</accession>
<keyword evidence="4 14" id="KW-0349">Heme</keyword>
<keyword evidence="14" id="KW-0813">Transport</keyword>
<evidence type="ECO:0000256" key="9">
    <source>
        <dbReference type="ARBA" id="ARBA00023002"/>
    </source>
</evidence>
<evidence type="ECO:0000256" key="7">
    <source>
        <dbReference type="ARBA" id="ARBA00022832"/>
    </source>
</evidence>
<gene>
    <name evidence="17" type="ORF">BCR44DRAFT_118034</name>
</gene>
<keyword evidence="12 15" id="KW-0472">Membrane</keyword>
<evidence type="ECO:0000313" key="17">
    <source>
        <dbReference type="EMBL" id="ORZ35776.1"/>
    </source>
</evidence>
<evidence type="ECO:0000256" key="15">
    <source>
        <dbReference type="SAM" id="Phobius"/>
    </source>
</evidence>
<dbReference type="InterPro" id="IPR036400">
    <property type="entry name" value="Cyt_B5-like_heme/steroid_sf"/>
</dbReference>
<dbReference type="PROSITE" id="PS00191">
    <property type="entry name" value="CYTOCHROME_B5_1"/>
    <property type="match status" value="1"/>
</dbReference>
<dbReference type="Pfam" id="PF00173">
    <property type="entry name" value="Cyt-b5"/>
    <property type="match status" value="1"/>
</dbReference>
<dbReference type="GO" id="GO:0020037">
    <property type="term" value="F:heme binding"/>
    <property type="evidence" value="ECO:0007669"/>
    <property type="project" value="InterPro"/>
</dbReference>
<dbReference type="SMART" id="SM01117">
    <property type="entry name" value="Cyt-b5"/>
    <property type="match status" value="1"/>
</dbReference>
<comment type="catalytic activity">
    <reaction evidence="14">
        <text>octadecanoyl-CoA + 2 Fe(II)-[cytochrome b5] + O2 + 2 H(+) = (9Z)-octadecenoyl-CoA + 2 Fe(III)-[cytochrome b5] + 2 H2O</text>
        <dbReference type="Rhea" id="RHEA:19721"/>
        <dbReference type="Rhea" id="RHEA-COMP:10438"/>
        <dbReference type="Rhea" id="RHEA-COMP:10439"/>
        <dbReference type="ChEBI" id="CHEBI:15377"/>
        <dbReference type="ChEBI" id="CHEBI:15378"/>
        <dbReference type="ChEBI" id="CHEBI:15379"/>
        <dbReference type="ChEBI" id="CHEBI:29033"/>
        <dbReference type="ChEBI" id="CHEBI:29034"/>
        <dbReference type="ChEBI" id="CHEBI:57387"/>
        <dbReference type="ChEBI" id="CHEBI:57394"/>
        <dbReference type="EC" id="1.14.19.1"/>
    </reaction>
</comment>
<keyword evidence="6 14" id="KW-0479">Metal-binding</keyword>
<evidence type="ECO:0000256" key="8">
    <source>
        <dbReference type="ARBA" id="ARBA00022989"/>
    </source>
</evidence>
<dbReference type="GO" id="GO:0005789">
    <property type="term" value="C:endoplasmic reticulum membrane"/>
    <property type="evidence" value="ECO:0007669"/>
    <property type="project" value="TreeGrafter"/>
</dbReference>
<dbReference type="EMBL" id="MCFL01000020">
    <property type="protein sequence ID" value="ORZ35776.1"/>
    <property type="molecule type" value="Genomic_DNA"/>
</dbReference>
<evidence type="ECO:0000256" key="3">
    <source>
        <dbReference type="ARBA" id="ARBA00022516"/>
    </source>
</evidence>
<dbReference type="PIRSF" id="PIRSF000345">
    <property type="entry name" value="OLE1"/>
    <property type="match status" value="1"/>
</dbReference>
<evidence type="ECO:0000256" key="5">
    <source>
        <dbReference type="ARBA" id="ARBA00022692"/>
    </source>
</evidence>
<keyword evidence="18" id="KW-1185">Reference proteome</keyword>
<feature type="transmembrane region" description="Helical" evidence="15">
    <location>
        <begin position="52"/>
        <end position="73"/>
    </location>
</feature>
<evidence type="ECO:0000256" key="4">
    <source>
        <dbReference type="ARBA" id="ARBA00022617"/>
    </source>
</evidence>
<comment type="caution">
    <text evidence="17">The sequence shown here is derived from an EMBL/GenBank/DDBJ whole genome shotgun (WGS) entry which is preliminary data.</text>
</comment>